<name>A0A9N9GHH6_9GLOM</name>
<evidence type="ECO:0000256" key="1">
    <source>
        <dbReference type="ARBA" id="ARBA00004141"/>
    </source>
</evidence>
<comment type="caution">
    <text evidence="7">The sequence shown here is derived from an EMBL/GenBank/DDBJ whole genome shotgun (WGS) entry which is preliminary data.</text>
</comment>
<evidence type="ECO:0000256" key="5">
    <source>
        <dbReference type="SAM" id="MobiDB-lite"/>
    </source>
</evidence>
<feature type="transmembrane region" description="Helical" evidence="6">
    <location>
        <begin position="158"/>
        <end position="179"/>
    </location>
</feature>
<feature type="compositionally biased region" description="Polar residues" evidence="5">
    <location>
        <begin position="341"/>
        <end position="352"/>
    </location>
</feature>
<keyword evidence="3 6" id="KW-1133">Transmembrane helix</keyword>
<evidence type="ECO:0000256" key="3">
    <source>
        <dbReference type="ARBA" id="ARBA00022989"/>
    </source>
</evidence>
<keyword evidence="4 6" id="KW-0472">Membrane</keyword>
<dbReference type="InterPro" id="IPR051380">
    <property type="entry name" value="pH-response_reg_palI/RIM9"/>
</dbReference>
<dbReference type="OrthoDB" id="2354757at2759"/>
<keyword evidence="8" id="KW-1185">Reference proteome</keyword>
<dbReference type="GO" id="GO:0032153">
    <property type="term" value="C:cell division site"/>
    <property type="evidence" value="ECO:0007669"/>
    <property type="project" value="TreeGrafter"/>
</dbReference>
<evidence type="ECO:0000313" key="7">
    <source>
        <dbReference type="EMBL" id="CAG8608478.1"/>
    </source>
</evidence>
<evidence type="ECO:0000256" key="6">
    <source>
        <dbReference type="SAM" id="Phobius"/>
    </source>
</evidence>
<feature type="transmembrane region" description="Helical" evidence="6">
    <location>
        <begin position="12"/>
        <end position="38"/>
    </location>
</feature>
<dbReference type="GO" id="GO:0035838">
    <property type="term" value="C:growing cell tip"/>
    <property type="evidence" value="ECO:0007669"/>
    <property type="project" value="TreeGrafter"/>
</dbReference>
<dbReference type="GO" id="GO:0005886">
    <property type="term" value="C:plasma membrane"/>
    <property type="evidence" value="ECO:0007669"/>
    <property type="project" value="InterPro"/>
</dbReference>
<accession>A0A9N9GHH6</accession>
<dbReference type="Pfam" id="PF06687">
    <property type="entry name" value="SUR7"/>
    <property type="match status" value="1"/>
</dbReference>
<organism evidence="7 8">
    <name type="scientific">Ambispora gerdemannii</name>
    <dbReference type="NCBI Taxonomy" id="144530"/>
    <lineage>
        <taxon>Eukaryota</taxon>
        <taxon>Fungi</taxon>
        <taxon>Fungi incertae sedis</taxon>
        <taxon>Mucoromycota</taxon>
        <taxon>Glomeromycotina</taxon>
        <taxon>Glomeromycetes</taxon>
        <taxon>Archaeosporales</taxon>
        <taxon>Ambisporaceae</taxon>
        <taxon>Ambispora</taxon>
    </lineage>
</organism>
<keyword evidence="2 6" id="KW-0812">Transmembrane</keyword>
<dbReference type="AlphaFoldDB" id="A0A9N9GHH6"/>
<comment type="subcellular location">
    <subcellularLocation>
        <location evidence="1">Membrane</location>
        <topology evidence="1">Multi-pass membrane protein</topology>
    </subcellularLocation>
</comment>
<feature type="region of interest" description="Disordered" evidence="5">
    <location>
        <begin position="227"/>
        <end position="364"/>
    </location>
</feature>
<feature type="compositionally biased region" description="Basic and acidic residues" evidence="5">
    <location>
        <begin position="353"/>
        <end position="364"/>
    </location>
</feature>
<reference evidence="7" key="1">
    <citation type="submission" date="2021-06" db="EMBL/GenBank/DDBJ databases">
        <authorList>
            <person name="Kallberg Y."/>
            <person name="Tangrot J."/>
            <person name="Rosling A."/>
        </authorList>
    </citation>
    <scope>NUCLEOTIDE SEQUENCE</scope>
    <source>
        <strain evidence="7">MT106</strain>
    </source>
</reference>
<evidence type="ECO:0000313" key="8">
    <source>
        <dbReference type="Proteomes" id="UP000789831"/>
    </source>
</evidence>
<feature type="transmembrane region" description="Helical" evidence="6">
    <location>
        <begin position="116"/>
        <end position="138"/>
    </location>
</feature>
<dbReference type="PANTHER" id="PTHR28013:SF3">
    <property type="entry name" value="PROTEIN DCV1-RELATED"/>
    <property type="match status" value="1"/>
</dbReference>
<dbReference type="InterPro" id="IPR009571">
    <property type="entry name" value="SUR7/Rim9-like_fungi"/>
</dbReference>
<evidence type="ECO:0000256" key="2">
    <source>
        <dbReference type="ARBA" id="ARBA00022692"/>
    </source>
</evidence>
<dbReference type="Proteomes" id="UP000789831">
    <property type="component" value="Unassembled WGS sequence"/>
</dbReference>
<protein>
    <submittedName>
        <fullName evidence="7">6463_t:CDS:1</fullName>
    </submittedName>
</protein>
<gene>
    <name evidence="7" type="ORF">AGERDE_LOCUS9468</name>
</gene>
<sequence length="364" mass="39897">MAYPGREATPGTILAFGALLCLVLVNVSVPITPGIYFLNIVDSQNEDYFRIGLWDENDFPFGEKLGIFDKTIGSAIGILFLTHAVAGAATLIMTIMGCIGHFRSQRNGRILIKTTIVSLAAIIITLLAFIFDVIFFIVGKVTIDKNSEAHASASLASAFWMMVAALTLEAVAILAFFVGHRTIVTRMKKAEEIKHKPEMSGEAYLEQKQEEEEEIKIENANRPIEHRPLPIPPISNPHSLAGTVPITPNEKYGSAFPPPVPSIPPQYYQGSSTPYTSPPFGPTISGSSTPYTSPPFEHSYFNSSRSSSSRSRGDSDIHTRSPPAPYYYSSQQGQGFDPHSRSMSETTSQRQQTSDHEKGHTTGW</sequence>
<evidence type="ECO:0000256" key="4">
    <source>
        <dbReference type="ARBA" id="ARBA00023136"/>
    </source>
</evidence>
<feature type="transmembrane region" description="Helical" evidence="6">
    <location>
        <begin position="72"/>
        <end position="95"/>
    </location>
</feature>
<dbReference type="EMBL" id="CAJVPL010002368">
    <property type="protein sequence ID" value="CAG8608478.1"/>
    <property type="molecule type" value="Genomic_DNA"/>
</dbReference>
<proteinExistence type="predicted"/>
<dbReference type="PANTHER" id="PTHR28013">
    <property type="entry name" value="PROTEIN DCV1-RELATED"/>
    <property type="match status" value="1"/>
</dbReference>